<keyword evidence="2" id="KW-1185">Reference proteome</keyword>
<dbReference type="AlphaFoldDB" id="A0A8J1TBE7"/>
<name>A0A8J1TBE7_OWEFU</name>
<gene>
    <name evidence="1" type="ORF">OFUS_LOCUS23506</name>
</gene>
<sequence length="152" mass="17769">MMVCAIFAFVGFLIVEQGCSETVPEFTTRNVTCKWACEVSEKFCPIIFRKQTKPNMYKKMTCDLCLQKNSWLLLNETITPKSMRGVLVVHYPPGDFYLEKYCCKKCKPMRRRSGLRCKKCQYVRWLLGTNPHFTQVIYPGDEEEIKIATSRK</sequence>
<organism evidence="1 2">
    <name type="scientific">Owenia fusiformis</name>
    <name type="common">Polychaete worm</name>
    <dbReference type="NCBI Taxonomy" id="6347"/>
    <lineage>
        <taxon>Eukaryota</taxon>
        <taxon>Metazoa</taxon>
        <taxon>Spiralia</taxon>
        <taxon>Lophotrochozoa</taxon>
        <taxon>Annelida</taxon>
        <taxon>Polychaeta</taxon>
        <taxon>Sedentaria</taxon>
        <taxon>Canalipalpata</taxon>
        <taxon>Sabellida</taxon>
        <taxon>Oweniida</taxon>
        <taxon>Oweniidae</taxon>
        <taxon>Owenia</taxon>
    </lineage>
</organism>
<comment type="caution">
    <text evidence="1">The sequence shown here is derived from an EMBL/GenBank/DDBJ whole genome shotgun (WGS) entry which is preliminary data.</text>
</comment>
<accession>A0A8J1TBE7</accession>
<evidence type="ECO:0000313" key="2">
    <source>
        <dbReference type="Proteomes" id="UP000749559"/>
    </source>
</evidence>
<protein>
    <submittedName>
        <fullName evidence="1">Uncharacterized protein</fullName>
    </submittedName>
</protein>
<dbReference type="Proteomes" id="UP000749559">
    <property type="component" value="Unassembled WGS sequence"/>
</dbReference>
<reference evidence="1" key="1">
    <citation type="submission" date="2022-03" db="EMBL/GenBank/DDBJ databases">
        <authorList>
            <person name="Martin C."/>
        </authorList>
    </citation>
    <scope>NUCLEOTIDE SEQUENCE</scope>
</reference>
<evidence type="ECO:0000313" key="1">
    <source>
        <dbReference type="EMBL" id="CAH1799498.1"/>
    </source>
</evidence>
<proteinExistence type="predicted"/>
<dbReference type="EMBL" id="CAIIXF020000011">
    <property type="protein sequence ID" value="CAH1799498.1"/>
    <property type="molecule type" value="Genomic_DNA"/>
</dbReference>